<dbReference type="OrthoDB" id="5816353at2759"/>
<reference evidence="3 4" key="1">
    <citation type="submission" date="2014-11" db="EMBL/GenBank/DDBJ databases">
        <title>Genetic blueprint of the zoonotic pathogen Toxocara canis.</title>
        <authorList>
            <person name="Zhu X.-Q."/>
            <person name="Korhonen P.K."/>
            <person name="Cai H."/>
            <person name="Young N.D."/>
            <person name="Nejsum P."/>
            <person name="von Samson-Himmelstjerna G."/>
            <person name="Boag P.R."/>
            <person name="Tan P."/>
            <person name="Li Q."/>
            <person name="Min J."/>
            <person name="Yang Y."/>
            <person name="Wang X."/>
            <person name="Fang X."/>
            <person name="Hall R.S."/>
            <person name="Hofmann A."/>
            <person name="Sternberg P.W."/>
            <person name="Jex A.R."/>
            <person name="Gasser R.B."/>
        </authorList>
    </citation>
    <scope>NUCLEOTIDE SEQUENCE [LARGE SCALE GENOMIC DNA]</scope>
    <source>
        <strain evidence="3">PN_DK_2014</strain>
    </source>
</reference>
<evidence type="ECO:0000313" key="3">
    <source>
        <dbReference type="EMBL" id="KHN76029.1"/>
    </source>
</evidence>
<gene>
    <name evidence="3" type="ORF">Tcan_08281</name>
</gene>
<keyword evidence="4" id="KW-1185">Reference proteome</keyword>
<feature type="chain" id="PRO_5002077906" description="LITAF domain-containing protein" evidence="2">
    <location>
        <begin position="22"/>
        <end position="97"/>
    </location>
</feature>
<evidence type="ECO:0008006" key="5">
    <source>
        <dbReference type="Google" id="ProtNLM"/>
    </source>
</evidence>
<evidence type="ECO:0000256" key="1">
    <source>
        <dbReference type="SAM" id="Phobius"/>
    </source>
</evidence>
<comment type="caution">
    <text evidence="3">The sequence shown here is derived from an EMBL/GenBank/DDBJ whole genome shotgun (WGS) entry which is preliminary data.</text>
</comment>
<protein>
    <recommendedName>
        <fullName evidence="5">LITAF domain-containing protein</fullName>
    </recommendedName>
</protein>
<dbReference type="Proteomes" id="UP000031036">
    <property type="component" value="Unassembled WGS sequence"/>
</dbReference>
<evidence type="ECO:0000313" key="4">
    <source>
        <dbReference type="Proteomes" id="UP000031036"/>
    </source>
</evidence>
<sequence>MCCLLLLFLKPTSFEICPVCGQETLQKRLTRAGILCAIGASFFCGVGLCLMFLLRENFCQNCYRNDFNKVAKARRRLQCHMDDKSERQVQSSVDRPR</sequence>
<feature type="transmembrane region" description="Helical" evidence="1">
    <location>
        <begin position="31"/>
        <end position="54"/>
    </location>
</feature>
<dbReference type="AlphaFoldDB" id="A0A0B2V3H3"/>
<organism evidence="3 4">
    <name type="scientific">Toxocara canis</name>
    <name type="common">Canine roundworm</name>
    <dbReference type="NCBI Taxonomy" id="6265"/>
    <lineage>
        <taxon>Eukaryota</taxon>
        <taxon>Metazoa</taxon>
        <taxon>Ecdysozoa</taxon>
        <taxon>Nematoda</taxon>
        <taxon>Chromadorea</taxon>
        <taxon>Rhabditida</taxon>
        <taxon>Spirurina</taxon>
        <taxon>Ascaridomorpha</taxon>
        <taxon>Ascaridoidea</taxon>
        <taxon>Toxocaridae</taxon>
        <taxon>Toxocara</taxon>
    </lineage>
</organism>
<keyword evidence="1" id="KW-1133">Transmembrane helix</keyword>
<evidence type="ECO:0000256" key="2">
    <source>
        <dbReference type="SAM" id="SignalP"/>
    </source>
</evidence>
<name>A0A0B2V3H3_TOXCA</name>
<proteinExistence type="predicted"/>
<keyword evidence="1" id="KW-0472">Membrane</keyword>
<accession>A0A0B2V3H3</accession>
<feature type="signal peptide" evidence="2">
    <location>
        <begin position="1"/>
        <end position="21"/>
    </location>
</feature>
<keyword evidence="2" id="KW-0732">Signal</keyword>
<keyword evidence="1" id="KW-0812">Transmembrane</keyword>
<dbReference type="EMBL" id="JPKZ01002584">
    <property type="protein sequence ID" value="KHN76029.1"/>
    <property type="molecule type" value="Genomic_DNA"/>
</dbReference>
<dbReference type="OMA" id="MCCICWF"/>